<name>A0ACD3AVQ7_9AGAR</name>
<organism evidence="1 2">
    <name type="scientific">Pluteus cervinus</name>
    <dbReference type="NCBI Taxonomy" id="181527"/>
    <lineage>
        <taxon>Eukaryota</taxon>
        <taxon>Fungi</taxon>
        <taxon>Dikarya</taxon>
        <taxon>Basidiomycota</taxon>
        <taxon>Agaricomycotina</taxon>
        <taxon>Agaricomycetes</taxon>
        <taxon>Agaricomycetidae</taxon>
        <taxon>Agaricales</taxon>
        <taxon>Pluteineae</taxon>
        <taxon>Pluteaceae</taxon>
        <taxon>Pluteus</taxon>
    </lineage>
</organism>
<gene>
    <name evidence="1" type="ORF">BDN72DRAFT_959223</name>
</gene>
<reference evidence="1 2" key="1">
    <citation type="journal article" date="2019" name="Nat. Ecol. Evol.">
        <title>Megaphylogeny resolves global patterns of mushroom evolution.</title>
        <authorList>
            <person name="Varga T."/>
            <person name="Krizsan K."/>
            <person name="Foldi C."/>
            <person name="Dima B."/>
            <person name="Sanchez-Garcia M."/>
            <person name="Sanchez-Ramirez S."/>
            <person name="Szollosi G.J."/>
            <person name="Szarkandi J.G."/>
            <person name="Papp V."/>
            <person name="Albert L."/>
            <person name="Andreopoulos W."/>
            <person name="Angelini C."/>
            <person name="Antonin V."/>
            <person name="Barry K.W."/>
            <person name="Bougher N.L."/>
            <person name="Buchanan P."/>
            <person name="Buyck B."/>
            <person name="Bense V."/>
            <person name="Catcheside P."/>
            <person name="Chovatia M."/>
            <person name="Cooper J."/>
            <person name="Damon W."/>
            <person name="Desjardin D."/>
            <person name="Finy P."/>
            <person name="Geml J."/>
            <person name="Haridas S."/>
            <person name="Hughes K."/>
            <person name="Justo A."/>
            <person name="Karasinski D."/>
            <person name="Kautmanova I."/>
            <person name="Kiss B."/>
            <person name="Kocsube S."/>
            <person name="Kotiranta H."/>
            <person name="LaButti K.M."/>
            <person name="Lechner B.E."/>
            <person name="Liimatainen K."/>
            <person name="Lipzen A."/>
            <person name="Lukacs Z."/>
            <person name="Mihaltcheva S."/>
            <person name="Morgado L.N."/>
            <person name="Niskanen T."/>
            <person name="Noordeloos M.E."/>
            <person name="Ohm R.A."/>
            <person name="Ortiz-Santana B."/>
            <person name="Ovrebo C."/>
            <person name="Racz N."/>
            <person name="Riley R."/>
            <person name="Savchenko A."/>
            <person name="Shiryaev A."/>
            <person name="Soop K."/>
            <person name="Spirin V."/>
            <person name="Szebenyi C."/>
            <person name="Tomsovsky M."/>
            <person name="Tulloss R.E."/>
            <person name="Uehling J."/>
            <person name="Grigoriev I.V."/>
            <person name="Vagvolgyi C."/>
            <person name="Papp T."/>
            <person name="Martin F.M."/>
            <person name="Miettinen O."/>
            <person name="Hibbett D.S."/>
            <person name="Nagy L.G."/>
        </authorList>
    </citation>
    <scope>NUCLEOTIDE SEQUENCE [LARGE SCALE GENOMIC DNA]</scope>
    <source>
        <strain evidence="1 2">NL-1719</strain>
    </source>
</reference>
<sequence length="743" mass="85694">MSFPNQLPYYFVDPKEFAEVSASGRVVKDKNVNGIFIATIRELRSTISSHGRRKLRLLNFFQTLPLDVIECIFGFLHPLDLLHLARTTKSLRSLLFSRSSNSIWETSFLNHPSVPHYPKGCSPPRWTDLLYGHNTTCSFCDNSTSISDLVHLHRICSHCASDVGGKYYMLGTISGYRVNAHLCTVAERLDLKSLLDEHPEDAQIVPSLLTPSFPLRQSGKASRATERGISWMGECEEICSTYLKTIERAWRKEEGAREKLEKYLDSRTAVVGRVREQIPSYSTWARQLYETIERQGAYLHPESWATRKFLALGYQRSDLLHPHMTAWLTRFKLERDRYVTRTRWTRIYNIVEPTLQVIKNERLLQESTRLYNGRIMVITRIYQLTYLPSLSQAQLPLTPMRLPLVQSRRLLELVFGETALEIDKDRLQIEFPDIFREWQQLRIAEVALEVRKCYPEELRATSGRDSSRPPQELDDRGVLNLAISAFTCTSCPSISKDQDPLLGWEELAYHLGCYDLDPYDLCPSKKMLDEATPALSFFKSYSKVAYDFVRQLGLDPLKTTARELDEIDARFVCGYCPITEKTSGRKALTWRGCIYHQAHETSDGDHPPNGMFWLQLSPPAVAAVKRREIPDFSVPKWLCLVCPGDISTASGYEALKRHLKSNHNIAKPLIRRHLLNRCSPLRKYLPARLYESSRSLADCKCRHCPLEQTRLFRKKSLAMHLRDKHQLLEMKEEDSQVVDLFVK</sequence>
<evidence type="ECO:0000313" key="1">
    <source>
        <dbReference type="EMBL" id="TFK69910.1"/>
    </source>
</evidence>
<accession>A0ACD3AVQ7</accession>
<dbReference type="EMBL" id="ML208322">
    <property type="protein sequence ID" value="TFK69910.1"/>
    <property type="molecule type" value="Genomic_DNA"/>
</dbReference>
<keyword evidence="2" id="KW-1185">Reference proteome</keyword>
<proteinExistence type="predicted"/>
<evidence type="ECO:0000313" key="2">
    <source>
        <dbReference type="Proteomes" id="UP000308600"/>
    </source>
</evidence>
<dbReference type="Proteomes" id="UP000308600">
    <property type="component" value="Unassembled WGS sequence"/>
</dbReference>
<protein>
    <submittedName>
        <fullName evidence="1">Uncharacterized protein</fullName>
    </submittedName>
</protein>